<dbReference type="GO" id="GO:0003964">
    <property type="term" value="F:RNA-directed DNA polymerase activity"/>
    <property type="evidence" value="ECO:0007669"/>
    <property type="project" value="UniProtKB-KW"/>
</dbReference>
<protein>
    <submittedName>
        <fullName evidence="2">Reverse transcriptase and rnase h-like protein</fullName>
    </submittedName>
</protein>
<keyword evidence="1" id="KW-0812">Transmembrane</keyword>
<gene>
    <name evidence="2" type="ORF">RF55_26028</name>
</gene>
<comment type="caution">
    <text evidence="2">The sequence shown here is derived from an EMBL/GenBank/DDBJ whole genome shotgun (WGS) entry which is preliminary data.</text>
</comment>
<proteinExistence type="predicted"/>
<dbReference type="PANTHER" id="PTHR47331">
    <property type="entry name" value="PHD-TYPE DOMAIN-CONTAINING PROTEIN"/>
    <property type="match status" value="1"/>
</dbReference>
<keyword evidence="3" id="KW-1185">Reference proteome</keyword>
<dbReference type="InterPro" id="IPR008042">
    <property type="entry name" value="Retrotrans_Pao"/>
</dbReference>
<reference evidence="2 3" key="1">
    <citation type="submission" date="2015-04" db="EMBL/GenBank/DDBJ databases">
        <title>Lasius niger genome sequencing.</title>
        <authorList>
            <person name="Konorov E.A."/>
            <person name="Nikitin M.A."/>
            <person name="Kirill M.V."/>
            <person name="Chang P."/>
        </authorList>
    </citation>
    <scope>NUCLEOTIDE SEQUENCE [LARGE SCALE GENOMIC DNA]</scope>
    <source>
        <tissue evidence="2">Whole</tissue>
    </source>
</reference>
<evidence type="ECO:0000313" key="3">
    <source>
        <dbReference type="Proteomes" id="UP000036403"/>
    </source>
</evidence>
<dbReference type="PaxDb" id="67767-A0A0J7MLM9"/>
<organism evidence="2 3">
    <name type="scientific">Lasius niger</name>
    <name type="common">Black garden ant</name>
    <dbReference type="NCBI Taxonomy" id="67767"/>
    <lineage>
        <taxon>Eukaryota</taxon>
        <taxon>Metazoa</taxon>
        <taxon>Ecdysozoa</taxon>
        <taxon>Arthropoda</taxon>
        <taxon>Hexapoda</taxon>
        <taxon>Insecta</taxon>
        <taxon>Pterygota</taxon>
        <taxon>Neoptera</taxon>
        <taxon>Endopterygota</taxon>
        <taxon>Hymenoptera</taxon>
        <taxon>Apocrita</taxon>
        <taxon>Aculeata</taxon>
        <taxon>Formicoidea</taxon>
        <taxon>Formicidae</taxon>
        <taxon>Formicinae</taxon>
        <taxon>Lasius</taxon>
        <taxon>Lasius</taxon>
    </lineage>
</organism>
<keyword evidence="2" id="KW-0808">Transferase</keyword>
<dbReference type="AlphaFoldDB" id="A0A0J7MLM9"/>
<dbReference type="EMBL" id="LBMM01034438">
    <property type="protein sequence ID" value="KMQ81540.1"/>
    <property type="molecule type" value="Genomic_DNA"/>
</dbReference>
<dbReference type="Pfam" id="PF05380">
    <property type="entry name" value="Peptidase_A17"/>
    <property type="match status" value="1"/>
</dbReference>
<dbReference type="STRING" id="67767.A0A0J7MLM9"/>
<evidence type="ECO:0000256" key="1">
    <source>
        <dbReference type="SAM" id="Phobius"/>
    </source>
</evidence>
<keyword evidence="2" id="KW-0548">Nucleotidyltransferase</keyword>
<feature type="transmembrane region" description="Helical" evidence="1">
    <location>
        <begin position="35"/>
        <end position="59"/>
    </location>
</feature>
<dbReference type="Proteomes" id="UP000036403">
    <property type="component" value="Unassembled WGS sequence"/>
</dbReference>
<accession>A0A0J7MLM9</accession>
<keyword evidence="1" id="KW-1133">Transmembrane helix</keyword>
<name>A0A0J7MLM9_LASNI</name>
<sequence length="165" mass="19345">MYWQLATDDFKFIIKYHRVPSSVMDGKGVPTKREFLSLVMSTFDPIGFLSCYMITAKLLMREIWRRRVKWDEPLTDELAAAFECWRQEMKYIEEFRCPRYYFGAGRVRTLQLHVFVDSSQSAFATAGHIRKRRCAGTFCVFQNEMCSHEDDVDPTTGTSSSCFRN</sequence>
<keyword evidence="1" id="KW-0472">Membrane</keyword>
<dbReference type="OrthoDB" id="5983986at2759"/>
<evidence type="ECO:0000313" key="2">
    <source>
        <dbReference type="EMBL" id="KMQ81540.1"/>
    </source>
</evidence>
<keyword evidence="2" id="KW-0695">RNA-directed DNA polymerase</keyword>